<accession>A0A948W2C4</accession>
<proteinExistence type="predicted"/>
<feature type="transmembrane region" description="Helical" evidence="1">
    <location>
        <begin position="78"/>
        <end position="98"/>
    </location>
</feature>
<feature type="transmembrane region" description="Helical" evidence="1">
    <location>
        <begin position="110"/>
        <end position="131"/>
    </location>
</feature>
<evidence type="ECO:0000256" key="1">
    <source>
        <dbReference type="SAM" id="Phobius"/>
    </source>
</evidence>
<name>A0A948W2C4_UNCEI</name>
<evidence type="ECO:0000313" key="4">
    <source>
        <dbReference type="Proteomes" id="UP000777784"/>
    </source>
</evidence>
<dbReference type="AlphaFoldDB" id="A0A948W2C4"/>
<dbReference type="Pfam" id="PF13490">
    <property type="entry name" value="zf-HC2"/>
    <property type="match status" value="1"/>
</dbReference>
<dbReference type="InterPro" id="IPR027383">
    <property type="entry name" value="Znf_put"/>
</dbReference>
<gene>
    <name evidence="3" type="ORF">KJ970_02640</name>
</gene>
<protein>
    <submittedName>
        <fullName evidence="3">Zf-HC2 domain-containing protein</fullName>
    </submittedName>
</protein>
<evidence type="ECO:0000259" key="2">
    <source>
        <dbReference type="Pfam" id="PF13490"/>
    </source>
</evidence>
<reference evidence="3" key="1">
    <citation type="submission" date="2021-05" db="EMBL/GenBank/DDBJ databases">
        <title>Energy efficiency and biological interactions define the core microbiome of deep oligotrophic groundwater.</title>
        <authorList>
            <person name="Mehrshad M."/>
            <person name="Lopez-Fernandez M."/>
            <person name="Bell E."/>
            <person name="Bernier-Latmani R."/>
            <person name="Bertilsson S."/>
            <person name="Dopson M."/>
        </authorList>
    </citation>
    <scope>NUCLEOTIDE SEQUENCE</scope>
    <source>
        <strain evidence="3">Modern_marine.mb.64</strain>
    </source>
</reference>
<keyword evidence="1" id="KW-0812">Transmembrane</keyword>
<dbReference type="EMBL" id="JAHJDP010000018">
    <property type="protein sequence ID" value="MBU2689797.1"/>
    <property type="molecule type" value="Genomic_DNA"/>
</dbReference>
<keyword evidence="1" id="KW-0472">Membrane</keyword>
<dbReference type="InterPro" id="IPR041916">
    <property type="entry name" value="Anti_sigma_zinc_sf"/>
</dbReference>
<dbReference type="Gene3D" id="1.10.10.1320">
    <property type="entry name" value="Anti-sigma factor, zinc-finger domain"/>
    <property type="match status" value="1"/>
</dbReference>
<comment type="caution">
    <text evidence="3">The sequence shown here is derived from an EMBL/GenBank/DDBJ whole genome shotgun (WGS) entry which is preliminary data.</text>
</comment>
<dbReference type="Proteomes" id="UP000777784">
    <property type="component" value="Unassembled WGS sequence"/>
</dbReference>
<organism evidence="3 4">
    <name type="scientific">Eiseniibacteriota bacterium</name>
    <dbReference type="NCBI Taxonomy" id="2212470"/>
    <lineage>
        <taxon>Bacteria</taxon>
        <taxon>Candidatus Eiseniibacteriota</taxon>
    </lineage>
</organism>
<evidence type="ECO:0000313" key="3">
    <source>
        <dbReference type="EMBL" id="MBU2689797.1"/>
    </source>
</evidence>
<keyword evidence="1" id="KW-1133">Transmembrane helix</keyword>
<feature type="domain" description="Putative zinc-finger" evidence="2">
    <location>
        <begin position="3"/>
        <end position="37"/>
    </location>
</feature>
<sequence length="148" mass="17141">MTCNDFKPLLAGYLDKELTTEESVRLREHLSTCSSCRTELLQFEELLEVTHSMKPEQVPDRFWDIYWHGIYNRLERGIGWILFAAGVAILIGYGLWSFVQMLLTDSSTPLILRIGLGLGAVGLGVLLWSVVRERWILRKKDPYREVQR</sequence>